<dbReference type="Gene3D" id="2.40.50.140">
    <property type="entry name" value="Nucleic acid-binding proteins"/>
    <property type="match status" value="1"/>
</dbReference>
<evidence type="ECO:0000256" key="3">
    <source>
        <dbReference type="ARBA" id="ARBA00013308"/>
    </source>
</evidence>
<sequence>MPFKPHLACDVDLDKLEYPVAVLPKIDGVRGLNVDGLLFARSMKRFKNKYMTEVYSKMCYSGFDGEFAAGEETDADLCRRTSSATGTIEGEPTLTWHVFDICTEHMQNTPYEQRYVQLKEYVDSQHQNGEMLDIKVVPLYIVNSREELEEWETTWLEMGYEGMIVRKLDGKNKQGRCTVREGAYLRLKRFIEEDAVVKSIVEGVTNGNEAQTNELGHTFRSTHQANMIPNGMVGSLVCVDVKSGREIEVGPGSMTHADRRFYFENQSALIDQTIKYKHFPKGVKDKLRFPLFVSIRSETDIV</sequence>
<dbReference type="OrthoDB" id="4300at10239"/>
<dbReference type="SUPFAM" id="SSF50249">
    <property type="entry name" value="Nucleic acid-binding proteins"/>
    <property type="match status" value="1"/>
</dbReference>
<evidence type="ECO:0000256" key="1">
    <source>
        <dbReference type="ARBA" id="ARBA00001968"/>
    </source>
</evidence>
<keyword evidence="5" id="KW-0235">DNA replication</keyword>
<dbReference type="InterPro" id="IPR012340">
    <property type="entry name" value="NA-bd_OB-fold"/>
</dbReference>
<name>A0A2P1CLA5_9CAUD</name>
<gene>
    <name evidence="9" type="ORF">Vid5_gp50</name>
</gene>
<dbReference type="GO" id="GO:0005524">
    <property type="term" value="F:ATP binding"/>
    <property type="evidence" value="ECO:0007669"/>
    <property type="project" value="InterPro"/>
</dbReference>
<dbReference type="GO" id="GO:0006281">
    <property type="term" value="P:DNA repair"/>
    <property type="evidence" value="ECO:0007669"/>
    <property type="project" value="UniProtKB-KW"/>
</dbReference>
<dbReference type="InterPro" id="IPR050326">
    <property type="entry name" value="NAD_dep_DNA_ligaseB"/>
</dbReference>
<evidence type="ECO:0000256" key="2">
    <source>
        <dbReference type="ARBA" id="ARBA00007572"/>
    </source>
</evidence>
<evidence type="ECO:0000256" key="6">
    <source>
        <dbReference type="ARBA" id="ARBA00022763"/>
    </source>
</evidence>
<evidence type="ECO:0000313" key="10">
    <source>
        <dbReference type="Proteomes" id="UP000241629"/>
    </source>
</evidence>
<dbReference type="PANTHER" id="PTHR47810">
    <property type="entry name" value="DNA LIGASE"/>
    <property type="match status" value="1"/>
</dbReference>
<keyword evidence="7" id="KW-0234">DNA repair</keyword>
<dbReference type="PROSITE" id="PS50160">
    <property type="entry name" value="DNA_LIGASE_A3"/>
    <property type="match status" value="1"/>
</dbReference>
<comment type="cofactor">
    <cofactor evidence="1">
        <name>a divalent metal cation</name>
        <dbReference type="ChEBI" id="CHEBI:60240"/>
    </cofactor>
</comment>
<dbReference type="GO" id="GO:0006310">
    <property type="term" value="P:DNA recombination"/>
    <property type="evidence" value="ECO:0007669"/>
    <property type="project" value="InterPro"/>
</dbReference>
<dbReference type="SUPFAM" id="SSF56091">
    <property type="entry name" value="DNA ligase/mRNA capping enzyme, catalytic domain"/>
    <property type="match status" value="1"/>
</dbReference>
<evidence type="ECO:0000256" key="5">
    <source>
        <dbReference type="ARBA" id="ARBA00022705"/>
    </source>
</evidence>
<dbReference type="EMBL" id="MG948468">
    <property type="protein sequence ID" value="AVJ51805.1"/>
    <property type="molecule type" value="Genomic_DNA"/>
</dbReference>
<feature type="domain" description="ATP-dependent DNA ligase family profile" evidence="8">
    <location>
        <begin position="98"/>
        <end position="189"/>
    </location>
</feature>
<organism evidence="9 10">
    <name type="scientific">Pantoea phage vB_PagS_Vid5</name>
    <dbReference type="NCBI Taxonomy" id="2099652"/>
    <lineage>
        <taxon>Viruses</taxon>
        <taxon>Duplodnaviria</taxon>
        <taxon>Heunggongvirae</taxon>
        <taxon>Uroviricota</taxon>
        <taxon>Caudoviricetes</taxon>
        <taxon>Vidquintavirus</taxon>
        <taxon>Vidquintavirus Vid5</taxon>
    </lineage>
</organism>
<dbReference type="GO" id="GO:0003910">
    <property type="term" value="F:DNA ligase (ATP) activity"/>
    <property type="evidence" value="ECO:0007669"/>
    <property type="project" value="InterPro"/>
</dbReference>
<comment type="similarity">
    <text evidence="2">Belongs to the ATP-dependent DNA ligase family.</text>
</comment>
<protein>
    <recommendedName>
        <fullName evidence="3">DNA ligase</fullName>
    </recommendedName>
</protein>
<reference evidence="9 10" key="1">
    <citation type="submission" date="2018-02" db="EMBL/GenBank/DDBJ databases">
        <title>Complete genome sequence of Pantoea phage vB_PagS_Vid5.</title>
        <authorList>
            <person name="Truncaite L."/>
            <person name="Simoliunas E."/>
            <person name="Meskys R."/>
        </authorList>
    </citation>
    <scope>NUCLEOTIDE SEQUENCE [LARGE SCALE GENOMIC DNA]</scope>
</reference>
<dbReference type="Gene3D" id="3.30.1490.70">
    <property type="match status" value="1"/>
</dbReference>
<keyword evidence="6" id="KW-0227">DNA damage</keyword>
<dbReference type="Proteomes" id="UP000241629">
    <property type="component" value="Segment"/>
</dbReference>
<dbReference type="InterPro" id="IPR029319">
    <property type="entry name" value="DNA_ligase_OB"/>
</dbReference>
<evidence type="ECO:0000259" key="8">
    <source>
        <dbReference type="PROSITE" id="PS50160"/>
    </source>
</evidence>
<dbReference type="Pfam" id="PF14743">
    <property type="entry name" value="DNA_ligase_OB_2"/>
    <property type="match status" value="1"/>
</dbReference>
<evidence type="ECO:0000256" key="4">
    <source>
        <dbReference type="ARBA" id="ARBA00022598"/>
    </source>
</evidence>
<dbReference type="GO" id="GO:0006260">
    <property type="term" value="P:DNA replication"/>
    <property type="evidence" value="ECO:0007669"/>
    <property type="project" value="UniProtKB-KW"/>
</dbReference>
<evidence type="ECO:0000256" key="7">
    <source>
        <dbReference type="ARBA" id="ARBA00023204"/>
    </source>
</evidence>
<keyword evidence="10" id="KW-1185">Reference proteome</keyword>
<dbReference type="Gene3D" id="3.30.470.30">
    <property type="entry name" value="DNA ligase/mRNA capping enzyme"/>
    <property type="match status" value="1"/>
</dbReference>
<proteinExistence type="inferred from homology"/>
<keyword evidence="4 9" id="KW-0436">Ligase</keyword>
<dbReference type="InterPro" id="IPR012310">
    <property type="entry name" value="DNA_ligase_ATP-dep_cent"/>
</dbReference>
<dbReference type="PANTHER" id="PTHR47810:SF1">
    <property type="entry name" value="DNA LIGASE B"/>
    <property type="match status" value="1"/>
</dbReference>
<evidence type="ECO:0000313" key="9">
    <source>
        <dbReference type="EMBL" id="AVJ51805.1"/>
    </source>
</evidence>
<accession>A0A2P1CLA5</accession>